<dbReference type="Proteomes" id="UP000295536">
    <property type="component" value="Unassembled WGS sequence"/>
</dbReference>
<evidence type="ECO:0000313" key="4">
    <source>
        <dbReference type="EMBL" id="TSE22343.1"/>
    </source>
</evidence>
<dbReference type="SUPFAM" id="SSF53271">
    <property type="entry name" value="PRTase-like"/>
    <property type="match status" value="1"/>
</dbReference>
<evidence type="ECO:0000256" key="1">
    <source>
        <dbReference type="ARBA" id="ARBA00008007"/>
    </source>
</evidence>
<organism evidence="3 5">
    <name type="scientific">Tepidimonas ignava</name>
    <dbReference type="NCBI Taxonomy" id="114249"/>
    <lineage>
        <taxon>Bacteria</taxon>
        <taxon>Pseudomonadati</taxon>
        <taxon>Pseudomonadota</taxon>
        <taxon>Betaproteobacteria</taxon>
        <taxon>Burkholderiales</taxon>
        <taxon>Tepidimonas</taxon>
    </lineage>
</organism>
<accession>A0A4R3LBF6</accession>
<dbReference type="InterPro" id="IPR051910">
    <property type="entry name" value="ComF/GntX_DNA_util-trans"/>
</dbReference>
<dbReference type="EMBL" id="VJNC01000006">
    <property type="protein sequence ID" value="TSE22343.1"/>
    <property type="molecule type" value="Genomic_DNA"/>
</dbReference>
<feature type="domain" description="Phosphoribosyltransferase" evidence="2">
    <location>
        <begin position="194"/>
        <end position="241"/>
    </location>
</feature>
<proteinExistence type="inferred from homology"/>
<evidence type="ECO:0000313" key="3">
    <source>
        <dbReference type="EMBL" id="TCS97109.1"/>
    </source>
</evidence>
<dbReference type="PANTHER" id="PTHR47505">
    <property type="entry name" value="DNA UTILIZATION PROTEIN YHGH"/>
    <property type="match status" value="1"/>
</dbReference>
<name>A0A4R3LBF6_9BURK</name>
<dbReference type="InterPro" id="IPR000836">
    <property type="entry name" value="PRTase_dom"/>
</dbReference>
<sequence>MGARSAWGQRIGNAIRASLPARCAVCGVWPHGPLCPPCRRELAPLVPRCPGCALPAADTRPCAVCQATPPPWRRVHARLDYVHPWRALVLGLKGAGGSGWAQVLAPLWLDDPAVPTLLADADAWLPVPLSPARLAQRGHNQAWTLMQALARQHPTPAALPEALQRAADAPVLHHLGRAQRLAATDHLMHVPPAQRHAVQGRHVLVVDDVMTTGATLTAATRALLDAGAAAVSALVLARTPAPDDAGAAA</sequence>
<reference evidence="3 5" key="1">
    <citation type="submission" date="2019-03" db="EMBL/GenBank/DDBJ databases">
        <title>Genomic Encyclopedia of Type Strains, Phase IV (KMG-IV): sequencing the most valuable type-strain genomes for metagenomic binning, comparative biology and taxonomic classification.</title>
        <authorList>
            <person name="Goeker M."/>
        </authorList>
    </citation>
    <scope>NUCLEOTIDE SEQUENCE [LARGE SCALE GENOMIC DNA]</scope>
    <source>
        <strain evidence="3 5">DSM 12034</strain>
    </source>
</reference>
<dbReference type="AlphaFoldDB" id="A0A4R3LBF6"/>
<dbReference type="GO" id="GO:0004588">
    <property type="term" value="F:orotate phosphoribosyltransferase activity"/>
    <property type="evidence" value="ECO:0007669"/>
    <property type="project" value="UniProtKB-EC"/>
</dbReference>
<dbReference type="EMBL" id="SMAH01000011">
    <property type="protein sequence ID" value="TCS97109.1"/>
    <property type="molecule type" value="Genomic_DNA"/>
</dbReference>
<comment type="similarity">
    <text evidence="1">Belongs to the ComF/GntX family.</text>
</comment>
<comment type="caution">
    <text evidence="3">The sequence shown here is derived from an EMBL/GenBank/DDBJ whole genome shotgun (WGS) entry which is preliminary data.</text>
</comment>
<protein>
    <submittedName>
        <fullName evidence="3">ComF family protein</fullName>
    </submittedName>
    <submittedName>
        <fullName evidence="4">Orotate phosphoribosyltransferase</fullName>
        <ecNumber evidence="4">2.4.2.10</ecNumber>
    </submittedName>
</protein>
<keyword evidence="4" id="KW-0808">Transferase</keyword>
<gene>
    <name evidence="4" type="primary">pyrE_1</name>
    <name evidence="3" type="ORF">EDC36_11172</name>
    <name evidence="4" type="ORF">Tigna_01174</name>
</gene>
<dbReference type="Gene3D" id="3.40.50.2020">
    <property type="match status" value="1"/>
</dbReference>
<dbReference type="PANTHER" id="PTHR47505:SF1">
    <property type="entry name" value="DNA UTILIZATION PROTEIN YHGH"/>
    <property type="match status" value="1"/>
</dbReference>
<dbReference type="Proteomes" id="UP000315577">
    <property type="component" value="Unassembled WGS sequence"/>
</dbReference>
<dbReference type="Pfam" id="PF00156">
    <property type="entry name" value="Pribosyltran"/>
    <property type="match status" value="1"/>
</dbReference>
<evidence type="ECO:0000313" key="6">
    <source>
        <dbReference type="Proteomes" id="UP000315577"/>
    </source>
</evidence>
<dbReference type="EC" id="2.4.2.10" evidence="4"/>
<reference evidence="4 6" key="2">
    <citation type="submission" date="2019-07" db="EMBL/GenBank/DDBJ databases">
        <title>Tepidimonas ignava SPS-1037 draft genome.</title>
        <authorList>
            <person name="Da Costa M.S."/>
            <person name="Froufe H.J.C."/>
            <person name="Egas C."/>
            <person name="Albuquerque L."/>
        </authorList>
    </citation>
    <scope>NUCLEOTIDE SEQUENCE [LARGE SCALE GENOMIC DNA]</scope>
    <source>
        <strain evidence="4 6">SPS-1037</strain>
    </source>
</reference>
<evidence type="ECO:0000313" key="5">
    <source>
        <dbReference type="Proteomes" id="UP000295536"/>
    </source>
</evidence>
<keyword evidence="6" id="KW-1185">Reference proteome</keyword>
<keyword evidence="4" id="KW-0328">Glycosyltransferase</keyword>
<evidence type="ECO:0000259" key="2">
    <source>
        <dbReference type="Pfam" id="PF00156"/>
    </source>
</evidence>
<dbReference type="InterPro" id="IPR029057">
    <property type="entry name" value="PRTase-like"/>
</dbReference>